<evidence type="ECO:0000259" key="2">
    <source>
        <dbReference type="PROSITE" id="PS50110"/>
    </source>
</evidence>
<dbReference type="SMART" id="SM00448">
    <property type="entry name" value="REC"/>
    <property type="match status" value="1"/>
</dbReference>
<comment type="caution">
    <text evidence="3">The sequence shown here is derived from an EMBL/GenBank/DDBJ whole genome shotgun (WGS) entry which is preliminary data.</text>
</comment>
<evidence type="ECO:0000313" key="4">
    <source>
        <dbReference type="Proteomes" id="UP000187408"/>
    </source>
</evidence>
<dbReference type="Gene3D" id="3.40.50.2300">
    <property type="match status" value="1"/>
</dbReference>
<dbReference type="PANTHER" id="PTHR43228:SF1">
    <property type="entry name" value="TWO-COMPONENT RESPONSE REGULATOR ARR22"/>
    <property type="match status" value="1"/>
</dbReference>
<dbReference type="SUPFAM" id="SSF52172">
    <property type="entry name" value="CheY-like"/>
    <property type="match status" value="1"/>
</dbReference>
<dbReference type="RefSeq" id="WP_076713093.1">
    <property type="nucleotide sequence ID" value="NZ_MOEN01000018.1"/>
</dbReference>
<evidence type="ECO:0000256" key="1">
    <source>
        <dbReference type="PROSITE-ProRule" id="PRU00169"/>
    </source>
</evidence>
<sequence length="330" mass="38011">MENTVLSRNDNLKIGNTNFHVQTEYYRSSGDVVTLIFKKGEVVKRIERKLSPRETPDDAVKKQHMEVIHKLLSATSEENVKTSEVAIDELILSADVTDFFKLLVSQVFGRKDFLFAKMINVSGKPILEIVRKPEKIDKEIVDAFVEGFIVEEKQFYHMGEDGLYLYGFKLKDGTMVIIGFEREDSKELLERVLYQAEGCFKPKCNSRKLSILIVEDVLFTRLVVRETFKLIAKELEDFCFEEIDEAESLYDALSMLKKKHFDIVITDIHLGDGLGIEVASFVKKNFPDTKVIALTMYPEDYEKNREIFDGFIAKPITPQELKEKLLKILS</sequence>
<dbReference type="PROSITE" id="PS50110">
    <property type="entry name" value="RESPONSE_REGULATORY"/>
    <property type="match status" value="1"/>
</dbReference>
<dbReference type="PANTHER" id="PTHR43228">
    <property type="entry name" value="TWO-COMPONENT RESPONSE REGULATOR"/>
    <property type="match status" value="1"/>
</dbReference>
<feature type="domain" description="Response regulatory" evidence="2">
    <location>
        <begin position="210"/>
        <end position="329"/>
    </location>
</feature>
<dbReference type="EMBL" id="MOEN01000018">
    <property type="protein sequence ID" value="OMH40373.1"/>
    <property type="molecule type" value="Genomic_DNA"/>
</dbReference>
<dbReference type="InterPro" id="IPR058245">
    <property type="entry name" value="NreC/VraR/RcsB-like_REC"/>
</dbReference>
<organism evidence="3 4">
    <name type="scientific">Desulfurobacterium indicum</name>
    <dbReference type="NCBI Taxonomy" id="1914305"/>
    <lineage>
        <taxon>Bacteria</taxon>
        <taxon>Pseudomonadati</taxon>
        <taxon>Aquificota</taxon>
        <taxon>Aquificia</taxon>
        <taxon>Desulfurobacteriales</taxon>
        <taxon>Desulfurobacteriaceae</taxon>
        <taxon>Desulfurobacterium</taxon>
    </lineage>
</organism>
<evidence type="ECO:0000313" key="3">
    <source>
        <dbReference type="EMBL" id="OMH40373.1"/>
    </source>
</evidence>
<proteinExistence type="predicted"/>
<dbReference type="InterPro" id="IPR052048">
    <property type="entry name" value="ST_Response_Regulator"/>
</dbReference>
<name>A0A1R1MKT4_9BACT</name>
<reference evidence="3 4" key="1">
    <citation type="submission" date="2016-10" db="EMBL/GenBank/DDBJ databases">
        <title>Genome sequence of a sulfur-reducing bacterium Desulfurobacterium indicum K6013.</title>
        <authorList>
            <person name="Cao J."/>
            <person name="Shao Z."/>
            <person name="Alain K."/>
            <person name="Jebbar M."/>
        </authorList>
    </citation>
    <scope>NUCLEOTIDE SEQUENCE [LARGE SCALE GENOMIC DNA]</scope>
    <source>
        <strain evidence="3 4">K6013</strain>
    </source>
</reference>
<dbReference type="InterPro" id="IPR011006">
    <property type="entry name" value="CheY-like_superfamily"/>
</dbReference>
<gene>
    <name evidence="3" type="ORF">BLW93_05450</name>
</gene>
<dbReference type="Proteomes" id="UP000187408">
    <property type="component" value="Unassembled WGS sequence"/>
</dbReference>
<dbReference type="OrthoDB" id="11549at2"/>
<dbReference type="CDD" id="cd17535">
    <property type="entry name" value="REC_NarL-like"/>
    <property type="match status" value="1"/>
</dbReference>
<dbReference type="STRING" id="1914305.BLW93_05450"/>
<dbReference type="InterPro" id="IPR001789">
    <property type="entry name" value="Sig_transdc_resp-reg_receiver"/>
</dbReference>
<protein>
    <recommendedName>
        <fullName evidence="2">Response regulatory domain-containing protein</fullName>
    </recommendedName>
</protein>
<feature type="modified residue" description="4-aspartylphosphate" evidence="1">
    <location>
        <position position="267"/>
    </location>
</feature>
<dbReference type="Pfam" id="PF00072">
    <property type="entry name" value="Response_reg"/>
    <property type="match status" value="1"/>
</dbReference>
<dbReference type="AlphaFoldDB" id="A0A1R1MKT4"/>
<accession>A0A1R1MKT4</accession>
<dbReference type="GO" id="GO:0000160">
    <property type="term" value="P:phosphorelay signal transduction system"/>
    <property type="evidence" value="ECO:0007669"/>
    <property type="project" value="InterPro"/>
</dbReference>
<keyword evidence="1" id="KW-0597">Phosphoprotein</keyword>
<keyword evidence="4" id="KW-1185">Reference proteome</keyword>